<dbReference type="InterPro" id="IPR003703">
    <property type="entry name" value="Acyl_CoA_thio"/>
</dbReference>
<keyword evidence="2" id="KW-0378">Hydrolase</keyword>
<evidence type="ECO:0000256" key="2">
    <source>
        <dbReference type="ARBA" id="ARBA00022801"/>
    </source>
</evidence>
<dbReference type="GeneID" id="5235779"/>
<evidence type="ECO:0000259" key="5">
    <source>
        <dbReference type="Pfam" id="PF13622"/>
    </source>
</evidence>
<dbReference type="GO" id="GO:0006637">
    <property type="term" value="P:acyl-CoA metabolic process"/>
    <property type="evidence" value="ECO:0007669"/>
    <property type="project" value="InterPro"/>
</dbReference>
<dbReference type="VEuPathDB" id="FungiDB:LELG_00983"/>
<dbReference type="SUPFAM" id="SSF54637">
    <property type="entry name" value="Thioesterase/thiol ester dehydrase-isomerase"/>
    <property type="match status" value="2"/>
</dbReference>
<feature type="transmembrane region" description="Helical" evidence="3">
    <location>
        <begin position="12"/>
        <end position="36"/>
    </location>
</feature>
<name>A5DUE7_LODEL</name>
<evidence type="ECO:0000313" key="6">
    <source>
        <dbReference type="EMBL" id="EDK42805.1"/>
    </source>
</evidence>
<dbReference type="CDD" id="cd03445">
    <property type="entry name" value="Thioesterase_II_repeat2"/>
    <property type="match status" value="1"/>
</dbReference>
<accession>A5DUE7</accession>
<protein>
    <recommendedName>
        <fullName evidence="8">Acyl-CoA thioesterase II</fullName>
    </recommendedName>
</protein>
<dbReference type="CDD" id="cd03444">
    <property type="entry name" value="Thioesterase_II_repeat1"/>
    <property type="match status" value="1"/>
</dbReference>
<dbReference type="InParanoid" id="A5DUE7"/>
<dbReference type="InterPro" id="IPR049449">
    <property type="entry name" value="TesB_ACOT8-like_N"/>
</dbReference>
<keyword evidence="3" id="KW-1133">Transmembrane helix</keyword>
<dbReference type="Gene3D" id="2.40.160.210">
    <property type="entry name" value="Acyl-CoA thioesterase, double hotdog domain"/>
    <property type="match status" value="1"/>
</dbReference>
<dbReference type="OrthoDB" id="68328at2759"/>
<evidence type="ECO:0008006" key="8">
    <source>
        <dbReference type="Google" id="ProtNLM"/>
    </source>
</evidence>
<dbReference type="InterPro" id="IPR029069">
    <property type="entry name" value="HotDog_dom_sf"/>
</dbReference>
<dbReference type="PANTHER" id="PTHR11066:SF34">
    <property type="entry name" value="ACYL-COENZYME A THIOESTERASE 8"/>
    <property type="match status" value="1"/>
</dbReference>
<dbReference type="GO" id="GO:0005782">
    <property type="term" value="C:peroxisomal matrix"/>
    <property type="evidence" value="ECO:0007669"/>
    <property type="project" value="TreeGrafter"/>
</dbReference>
<evidence type="ECO:0000259" key="4">
    <source>
        <dbReference type="Pfam" id="PF02551"/>
    </source>
</evidence>
<dbReference type="KEGG" id="lel:PVL30_000946"/>
<feature type="domain" description="Acyl-CoA thioesterase-like N-terminal HotDog" evidence="5">
    <location>
        <begin position="131"/>
        <end position="212"/>
    </location>
</feature>
<feature type="transmembrane region" description="Helical" evidence="3">
    <location>
        <begin position="56"/>
        <end position="78"/>
    </location>
</feature>
<feature type="domain" description="Acyl-CoA thioesterase 2 C-terminal" evidence="4">
    <location>
        <begin position="285"/>
        <end position="374"/>
    </location>
</feature>
<dbReference type="InterPro" id="IPR042171">
    <property type="entry name" value="Acyl-CoA_hotdog"/>
</dbReference>
<comment type="similarity">
    <text evidence="1">Belongs to the C/M/P thioester hydrolase family.</text>
</comment>
<dbReference type="Pfam" id="PF13622">
    <property type="entry name" value="4HBT_3"/>
    <property type="match status" value="1"/>
</dbReference>
<dbReference type="GO" id="GO:0009062">
    <property type="term" value="P:fatty acid catabolic process"/>
    <property type="evidence" value="ECO:0007669"/>
    <property type="project" value="TreeGrafter"/>
</dbReference>
<dbReference type="EMBL" id="CH981524">
    <property type="protein sequence ID" value="EDK42805.1"/>
    <property type="molecule type" value="Genomic_DNA"/>
</dbReference>
<dbReference type="InterPro" id="IPR025652">
    <property type="entry name" value="TesB_C"/>
</dbReference>
<evidence type="ECO:0000313" key="7">
    <source>
        <dbReference type="Proteomes" id="UP000001996"/>
    </source>
</evidence>
<sequence>MKRSSVECSFYIISINFEYSLLCCYRCLFVIFFFSHEDSHNFLKFTHIYIHTYRRIYIYIYIYNIIETVISTRFFSLFRKNLSKMTMHTREMDQNQQLQRQQLVEVDITKDLDVEKLSETHYRGIKPLSKPHPTRRGVYGGALCAQAVLVAIRSSPEGFMPNAMHTFFTRAASEDSVIDWKVEKISDGRSFANRSISAIQNGKVVFTANISLTTKNTTKLGPGPKPFTYQTTPEPELADPSLTEMDNLGNPNLHMGVKYPLIPQSENVFPYFIKYGIDGLEKVKPMTLEYKYAAFTWITDWMDIERVLDIMGHQIKGTFNVSLDHSVYFHDDDIDPTHWTAVSFKTTRLSHDRALLVCELYNDKNVQVATVVQERLFKGNLVGAKL</sequence>
<keyword evidence="7" id="KW-1185">Reference proteome</keyword>
<dbReference type="FunCoup" id="A5DUE7">
    <property type="interactions" value="165"/>
</dbReference>
<proteinExistence type="inferred from homology"/>
<dbReference type="GO" id="GO:0047617">
    <property type="term" value="F:fatty acyl-CoA hydrolase activity"/>
    <property type="evidence" value="ECO:0007669"/>
    <property type="project" value="InterPro"/>
</dbReference>
<dbReference type="PANTHER" id="PTHR11066">
    <property type="entry name" value="ACYL-COA THIOESTERASE"/>
    <property type="match status" value="1"/>
</dbReference>
<evidence type="ECO:0000256" key="1">
    <source>
        <dbReference type="ARBA" id="ARBA00006538"/>
    </source>
</evidence>
<reference evidence="6 7" key="1">
    <citation type="journal article" date="2009" name="Nature">
        <title>Evolution of pathogenicity and sexual reproduction in eight Candida genomes.</title>
        <authorList>
            <person name="Butler G."/>
            <person name="Rasmussen M.D."/>
            <person name="Lin M.F."/>
            <person name="Santos M.A."/>
            <person name="Sakthikumar S."/>
            <person name="Munro C.A."/>
            <person name="Rheinbay E."/>
            <person name="Grabherr M."/>
            <person name="Forche A."/>
            <person name="Reedy J.L."/>
            <person name="Agrafioti I."/>
            <person name="Arnaud M.B."/>
            <person name="Bates S."/>
            <person name="Brown A.J."/>
            <person name="Brunke S."/>
            <person name="Costanzo M.C."/>
            <person name="Fitzpatrick D.A."/>
            <person name="de Groot P.W."/>
            <person name="Harris D."/>
            <person name="Hoyer L.L."/>
            <person name="Hube B."/>
            <person name="Klis F.M."/>
            <person name="Kodira C."/>
            <person name="Lennard N."/>
            <person name="Logue M.E."/>
            <person name="Martin R."/>
            <person name="Neiman A.M."/>
            <person name="Nikolaou E."/>
            <person name="Quail M.A."/>
            <person name="Quinn J."/>
            <person name="Santos M.C."/>
            <person name="Schmitzberger F.F."/>
            <person name="Sherlock G."/>
            <person name="Shah P."/>
            <person name="Silverstein K.A."/>
            <person name="Skrzypek M.S."/>
            <person name="Soll D."/>
            <person name="Staggs R."/>
            <person name="Stansfield I."/>
            <person name="Stumpf M.P."/>
            <person name="Sudbery P.E."/>
            <person name="Srikantha T."/>
            <person name="Zeng Q."/>
            <person name="Berman J."/>
            <person name="Berriman M."/>
            <person name="Heitman J."/>
            <person name="Gow N.A."/>
            <person name="Lorenz M.C."/>
            <person name="Birren B.W."/>
            <person name="Kellis M."/>
            <person name="Cuomo C.A."/>
        </authorList>
    </citation>
    <scope>NUCLEOTIDE SEQUENCE [LARGE SCALE GENOMIC DNA]</scope>
    <source>
        <strain evidence="7">ATCC 11503 / BCRC 21390 / CBS 2605 / JCM 1781 / NBRC 1676 / NRRL YB-4239</strain>
    </source>
</reference>
<dbReference type="eggNOG" id="KOG3016">
    <property type="taxonomic scope" value="Eukaryota"/>
</dbReference>
<evidence type="ECO:0000256" key="3">
    <source>
        <dbReference type="SAM" id="Phobius"/>
    </source>
</evidence>
<organism evidence="6 7">
    <name type="scientific">Lodderomyces elongisporus (strain ATCC 11503 / CBS 2605 / JCM 1781 / NBRC 1676 / NRRL YB-4239)</name>
    <name type="common">Yeast</name>
    <name type="synonym">Saccharomyces elongisporus</name>
    <dbReference type="NCBI Taxonomy" id="379508"/>
    <lineage>
        <taxon>Eukaryota</taxon>
        <taxon>Fungi</taxon>
        <taxon>Dikarya</taxon>
        <taxon>Ascomycota</taxon>
        <taxon>Saccharomycotina</taxon>
        <taxon>Pichiomycetes</taxon>
        <taxon>Debaryomycetaceae</taxon>
        <taxon>Candida/Lodderomyces clade</taxon>
        <taxon>Lodderomyces</taxon>
    </lineage>
</organism>
<dbReference type="Pfam" id="PF02551">
    <property type="entry name" value="Acyl_CoA_thio"/>
    <property type="match status" value="1"/>
</dbReference>
<keyword evidence="3" id="KW-0472">Membrane</keyword>
<dbReference type="HOGENOM" id="CLU_032690_2_1_1"/>
<dbReference type="AlphaFoldDB" id="A5DUE7"/>
<dbReference type="Proteomes" id="UP000001996">
    <property type="component" value="Unassembled WGS sequence"/>
</dbReference>
<keyword evidence="3" id="KW-0812">Transmembrane</keyword>
<gene>
    <name evidence="6" type="ORF">LELG_00983</name>
</gene>